<evidence type="ECO:0000313" key="10">
    <source>
        <dbReference type="Proteomes" id="UP001239167"/>
    </source>
</evidence>
<feature type="domain" description="PTS EIIB type-2" evidence="7">
    <location>
        <begin position="404"/>
        <end position="496"/>
    </location>
</feature>
<dbReference type="RefSeq" id="WP_307223810.1">
    <property type="nucleotide sequence ID" value="NZ_CP116940.1"/>
</dbReference>
<keyword evidence="3" id="KW-0805">Transcription regulation</keyword>
<evidence type="ECO:0000313" key="9">
    <source>
        <dbReference type="EMBL" id="MDQ0203710.1"/>
    </source>
</evidence>
<accession>A0ABT9Y7A8</accession>
<evidence type="ECO:0000256" key="2">
    <source>
        <dbReference type="ARBA" id="ARBA00022737"/>
    </source>
</evidence>
<feature type="domain" description="PRD" evidence="8">
    <location>
        <begin position="296"/>
        <end position="403"/>
    </location>
</feature>
<evidence type="ECO:0000256" key="4">
    <source>
        <dbReference type="ARBA" id="ARBA00023159"/>
    </source>
</evidence>
<evidence type="ECO:0000259" key="7">
    <source>
        <dbReference type="PROSITE" id="PS51099"/>
    </source>
</evidence>
<dbReference type="Pfam" id="PF08279">
    <property type="entry name" value="HTH_11"/>
    <property type="match status" value="1"/>
</dbReference>
<dbReference type="CDD" id="cd05568">
    <property type="entry name" value="PTS_IIB_bgl_like"/>
    <property type="match status" value="1"/>
</dbReference>
<dbReference type="PANTHER" id="PTHR30185:SF18">
    <property type="entry name" value="TRANSCRIPTIONAL REGULATOR MTLR"/>
    <property type="match status" value="1"/>
</dbReference>
<evidence type="ECO:0000256" key="3">
    <source>
        <dbReference type="ARBA" id="ARBA00023015"/>
    </source>
</evidence>
<dbReference type="Pfam" id="PF05043">
    <property type="entry name" value="Mga"/>
    <property type="match status" value="1"/>
</dbReference>
<sequence>MKSKEREEFIIYYLLQQSSFVTVANLAKEIFLSSKTVYRLIKQINQQSNTNLIDAEKGKGIRLNYEAYLESHYNHNLNTDKKKSIHYNFSPVERRLHIMKELLFHAPLSLKESELFSRYYLSPSAIYTDEDTINQGLIKYGLTLQKNNNRLSIAGPEHHIRKALIQLLTKLNLINFNDLKNVSVEFDKSDLRFIIRQIELIEKEIDSIIPAPYNVNLLSHLYILICRARKGDFDQSKSDAGIDLSQDIYYTLAQKVKENIEGYICKKLPRSETTNICNYLAGSRMESEISGNLNIPVQTEVQQITNFYVQEFSRRSGIPVHHEFITAELASHISPMLNRMRSGLTVKNPLFDDIRQEYGSVYQTIRQISDYLPNKFRLPAVDNDEASFITLYFARYIEQHPHQVRALLICTTGMGTSELLRIKVKRFFPEIYVVGTAPTRSITPEYLTEQDVDLILTTVKLSTEWPVPAILVNTLFIERDKQNVRQALDILRQKPKTGNSAIEKIPIIEFTSVAADKSGLFRQLLKYAPSKITEYETDILAGLEEREQLGDTCIAPGIALAHAQLPHLPKAFFAISLLPEPFRWDADGNNIRILFMIILPDLPTAENITFLHQLMKKLANDDIVERMQNISSKKQLRQLLFADQ</sequence>
<dbReference type="SUPFAM" id="SSF63520">
    <property type="entry name" value="PTS-regulatory domain, PRD"/>
    <property type="match status" value="2"/>
</dbReference>
<dbReference type="InterPro" id="IPR016152">
    <property type="entry name" value="PTrfase/Anion_transptr"/>
</dbReference>
<dbReference type="SUPFAM" id="SSF55804">
    <property type="entry name" value="Phoshotransferase/anion transport protein"/>
    <property type="match status" value="1"/>
</dbReference>
<keyword evidence="2" id="KW-0677">Repeat</keyword>
<feature type="domain" description="PRD" evidence="8">
    <location>
        <begin position="185"/>
        <end position="290"/>
    </location>
</feature>
<dbReference type="InterPro" id="IPR036095">
    <property type="entry name" value="PTS_EIIB-like_sf"/>
</dbReference>
<organism evidence="9 10">
    <name type="scientific">Pectinatus haikarae</name>
    <dbReference type="NCBI Taxonomy" id="349096"/>
    <lineage>
        <taxon>Bacteria</taxon>
        <taxon>Bacillati</taxon>
        <taxon>Bacillota</taxon>
        <taxon>Negativicutes</taxon>
        <taxon>Selenomonadales</taxon>
        <taxon>Selenomonadaceae</taxon>
        <taxon>Pectinatus</taxon>
    </lineage>
</organism>
<dbReference type="Gene3D" id="3.40.50.2300">
    <property type="match status" value="1"/>
</dbReference>
<keyword evidence="4" id="KW-0010">Activator</keyword>
<comment type="caution">
    <text evidence="9">The sequence shown here is derived from an EMBL/GenBank/DDBJ whole genome shotgun (WGS) entry which is preliminary data.</text>
</comment>
<keyword evidence="5" id="KW-0804">Transcription</keyword>
<proteinExistence type="predicted"/>
<dbReference type="Gene3D" id="1.10.1790.10">
    <property type="entry name" value="PRD domain"/>
    <property type="match status" value="2"/>
</dbReference>
<dbReference type="InterPro" id="IPR050661">
    <property type="entry name" value="BglG_antiterminators"/>
</dbReference>
<dbReference type="InterPro" id="IPR036634">
    <property type="entry name" value="PRD_sf"/>
</dbReference>
<dbReference type="PROSITE" id="PS51372">
    <property type="entry name" value="PRD_2"/>
    <property type="match status" value="2"/>
</dbReference>
<keyword evidence="1" id="KW-0808">Transferase</keyword>
<dbReference type="InterPro" id="IPR013196">
    <property type="entry name" value="HTH_11"/>
</dbReference>
<dbReference type="Proteomes" id="UP001239167">
    <property type="component" value="Unassembled WGS sequence"/>
</dbReference>
<dbReference type="PROSITE" id="PS51094">
    <property type="entry name" value="PTS_EIIA_TYPE_2"/>
    <property type="match status" value="1"/>
</dbReference>
<dbReference type="InterPro" id="IPR002178">
    <property type="entry name" value="PTS_EIIA_type-2_dom"/>
</dbReference>
<dbReference type="Pfam" id="PF00874">
    <property type="entry name" value="PRD"/>
    <property type="match status" value="1"/>
</dbReference>
<feature type="domain" description="PTS EIIA type-2" evidence="6">
    <location>
        <begin position="500"/>
        <end position="643"/>
    </location>
</feature>
<evidence type="ECO:0000259" key="8">
    <source>
        <dbReference type="PROSITE" id="PS51372"/>
    </source>
</evidence>
<evidence type="ECO:0000256" key="1">
    <source>
        <dbReference type="ARBA" id="ARBA00022679"/>
    </source>
</evidence>
<dbReference type="PROSITE" id="PS51099">
    <property type="entry name" value="PTS_EIIB_TYPE_2"/>
    <property type="match status" value="1"/>
</dbReference>
<keyword evidence="10" id="KW-1185">Reference proteome</keyword>
<gene>
    <name evidence="9" type="ORF">J2S01_001427</name>
</gene>
<name>A0ABT9Y7A8_9FIRM</name>
<dbReference type="Pfam" id="PF00359">
    <property type="entry name" value="PTS_EIIA_2"/>
    <property type="match status" value="1"/>
</dbReference>
<dbReference type="Gene3D" id="3.40.930.10">
    <property type="entry name" value="Mannitol-specific EII, Chain A"/>
    <property type="match status" value="1"/>
</dbReference>
<dbReference type="Gene3D" id="1.10.10.10">
    <property type="entry name" value="Winged helix-like DNA-binding domain superfamily/Winged helix DNA-binding domain"/>
    <property type="match status" value="1"/>
</dbReference>
<reference evidence="9 10" key="1">
    <citation type="submission" date="2023-07" db="EMBL/GenBank/DDBJ databases">
        <title>Genomic Encyclopedia of Type Strains, Phase IV (KMG-IV): sequencing the most valuable type-strain genomes for metagenomic binning, comparative biology and taxonomic classification.</title>
        <authorList>
            <person name="Goeker M."/>
        </authorList>
    </citation>
    <scope>NUCLEOTIDE SEQUENCE [LARGE SCALE GENOMIC DNA]</scope>
    <source>
        <strain evidence="9 10">DSM 16980</strain>
    </source>
</reference>
<dbReference type="SUPFAM" id="SSF52794">
    <property type="entry name" value="PTS system IIB component-like"/>
    <property type="match status" value="1"/>
</dbReference>
<dbReference type="PANTHER" id="PTHR30185">
    <property type="entry name" value="CRYPTIC BETA-GLUCOSIDE BGL OPERON ANTITERMINATOR"/>
    <property type="match status" value="1"/>
</dbReference>
<evidence type="ECO:0000256" key="5">
    <source>
        <dbReference type="ARBA" id="ARBA00023163"/>
    </source>
</evidence>
<evidence type="ECO:0000259" key="6">
    <source>
        <dbReference type="PROSITE" id="PS51094"/>
    </source>
</evidence>
<dbReference type="EMBL" id="JAUSUE010000008">
    <property type="protein sequence ID" value="MDQ0203710.1"/>
    <property type="molecule type" value="Genomic_DNA"/>
</dbReference>
<dbReference type="InterPro" id="IPR007737">
    <property type="entry name" value="Mga_HTH"/>
</dbReference>
<dbReference type="InterPro" id="IPR036388">
    <property type="entry name" value="WH-like_DNA-bd_sf"/>
</dbReference>
<dbReference type="InterPro" id="IPR011608">
    <property type="entry name" value="PRD"/>
</dbReference>
<dbReference type="InterPro" id="IPR013011">
    <property type="entry name" value="PTS_EIIB_2"/>
</dbReference>
<protein>
    <submittedName>
        <fullName evidence="9">Activator of the mannose operon (Transcriptional antiterminator)</fullName>
    </submittedName>
</protein>